<feature type="domain" description="N-acetyltransferase" evidence="4">
    <location>
        <begin position="66"/>
        <end position="215"/>
    </location>
</feature>
<dbReference type="InterPro" id="IPR000182">
    <property type="entry name" value="GNAT_dom"/>
</dbReference>
<name>A0A6A9V2H9_9ACTN</name>
<organism evidence="5 6">
    <name type="scientific">Auraticoccus cholistanensis</name>
    <dbReference type="NCBI Taxonomy" id="2656650"/>
    <lineage>
        <taxon>Bacteria</taxon>
        <taxon>Bacillati</taxon>
        <taxon>Actinomycetota</taxon>
        <taxon>Actinomycetes</taxon>
        <taxon>Propionibacteriales</taxon>
        <taxon>Propionibacteriaceae</taxon>
        <taxon>Auraticoccus</taxon>
    </lineage>
</organism>
<protein>
    <submittedName>
        <fullName evidence="5">GNAT family N-acetyltransferase</fullName>
    </submittedName>
</protein>
<dbReference type="GO" id="GO:0016747">
    <property type="term" value="F:acyltransferase activity, transferring groups other than amino-acyl groups"/>
    <property type="evidence" value="ECO:0007669"/>
    <property type="project" value="InterPro"/>
</dbReference>
<dbReference type="AlphaFoldDB" id="A0A6A9V2H9"/>
<gene>
    <name evidence="5" type="ORF">GC722_17175</name>
</gene>
<accession>A0A6A9V2H9</accession>
<proteinExistence type="predicted"/>
<keyword evidence="6" id="KW-1185">Reference proteome</keyword>
<evidence type="ECO:0000313" key="6">
    <source>
        <dbReference type="Proteomes" id="UP000435304"/>
    </source>
</evidence>
<comment type="caution">
    <text evidence="5">The sequence shown here is derived from an EMBL/GenBank/DDBJ whole genome shotgun (WGS) entry which is preliminary data.</text>
</comment>
<keyword evidence="1 5" id="KW-0808">Transferase</keyword>
<evidence type="ECO:0000256" key="3">
    <source>
        <dbReference type="SAM" id="MobiDB-lite"/>
    </source>
</evidence>
<dbReference type="InterPro" id="IPR016181">
    <property type="entry name" value="Acyl_CoA_acyltransferase"/>
</dbReference>
<feature type="region of interest" description="Disordered" evidence="3">
    <location>
        <begin position="1"/>
        <end position="48"/>
    </location>
</feature>
<dbReference type="PANTHER" id="PTHR43877">
    <property type="entry name" value="AMINOALKYLPHOSPHONATE N-ACETYLTRANSFERASE-RELATED-RELATED"/>
    <property type="match status" value="1"/>
</dbReference>
<dbReference type="Proteomes" id="UP000435304">
    <property type="component" value="Unassembled WGS sequence"/>
</dbReference>
<dbReference type="Gene3D" id="3.40.630.30">
    <property type="match status" value="1"/>
</dbReference>
<keyword evidence="2" id="KW-0012">Acyltransferase</keyword>
<evidence type="ECO:0000259" key="4">
    <source>
        <dbReference type="PROSITE" id="PS51186"/>
    </source>
</evidence>
<evidence type="ECO:0000256" key="1">
    <source>
        <dbReference type="ARBA" id="ARBA00022679"/>
    </source>
</evidence>
<dbReference type="SUPFAM" id="SSF55729">
    <property type="entry name" value="Acyl-CoA N-acyltransferases (Nat)"/>
    <property type="match status" value="1"/>
</dbReference>
<dbReference type="EMBL" id="WPCU01000010">
    <property type="protein sequence ID" value="MVA77731.1"/>
    <property type="molecule type" value="Genomic_DNA"/>
</dbReference>
<reference evidence="5 6" key="1">
    <citation type="submission" date="2019-12" db="EMBL/GenBank/DDBJ databases">
        <title>Auraticoccus cholistani sp. nov., an actinomycete isolated from soil of Cholistan desert.</title>
        <authorList>
            <person name="Cheema M.T."/>
        </authorList>
    </citation>
    <scope>NUCLEOTIDE SEQUENCE [LARGE SCALE GENOMIC DNA]</scope>
    <source>
        <strain evidence="5 6">F435</strain>
    </source>
</reference>
<dbReference type="InterPro" id="IPR050832">
    <property type="entry name" value="Bact_Acetyltransf"/>
</dbReference>
<dbReference type="PANTHER" id="PTHR43877:SF2">
    <property type="entry name" value="AMINOALKYLPHOSPHONATE N-ACETYLTRANSFERASE-RELATED"/>
    <property type="match status" value="1"/>
</dbReference>
<evidence type="ECO:0000313" key="5">
    <source>
        <dbReference type="EMBL" id="MVA77731.1"/>
    </source>
</evidence>
<dbReference type="Pfam" id="PF00583">
    <property type="entry name" value="Acetyltransf_1"/>
    <property type="match status" value="1"/>
</dbReference>
<evidence type="ECO:0000256" key="2">
    <source>
        <dbReference type="ARBA" id="ARBA00023315"/>
    </source>
</evidence>
<dbReference type="CDD" id="cd04301">
    <property type="entry name" value="NAT_SF"/>
    <property type="match status" value="1"/>
</dbReference>
<sequence>MGDPDQHQQPGSGEGADDLPGHGDVGGGDALQHGSHGPEGSAVRRPGRSGRLRGVIRAVESLPVRLTVRDLEPEDLPGLSWSGGPAHLRVVAESWQRTLSEEVVLLCVEAGNGQLVACGGLDLVKEPQAGELWMLSVHEAWQSLGVGTLLIGALEQEAAVRGHRRVQLSVEDDNPRAAALYRRLGYRPAGRREESWPLDDGTLHRTTTTVLRRQL</sequence>
<dbReference type="PROSITE" id="PS51186">
    <property type="entry name" value="GNAT"/>
    <property type="match status" value="1"/>
</dbReference>